<dbReference type="GO" id="GO:0016491">
    <property type="term" value="F:oxidoreductase activity"/>
    <property type="evidence" value="ECO:0007669"/>
    <property type="project" value="UniProtKB-KW"/>
</dbReference>
<dbReference type="SUPFAM" id="SSF51735">
    <property type="entry name" value="NAD(P)-binding Rossmann-fold domains"/>
    <property type="match status" value="1"/>
</dbReference>
<dbReference type="RefSeq" id="WP_041095675.1">
    <property type="nucleotide sequence ID" value="NZ_AP014681.1"/>
</dbReference>
<dbReference type="Pfam" id="PF13561">
    <property type="entry name" value="adh_short_C2"/>
    <property type="match status" value="1"/>
</dbReference>
<accession>A0A0A1H2A4</accession>
<evidence type="ECO:0000313" key="4">
    <source>
        <dbReference type="EMBL" id="BAP86831.1"/>
    </source>
</evidence>
<dbReference type="SMART" id="SM00822">
    <property type="entry name" value="PKS_KR"/>
    <property type="match status" value="1"/>
</dbReference>
<dbReference type="PROSITE" id="PS00061">
    <property type="entry name" value="ADH_SHORT"/>
    <property type="match status" value="1"/>
</dbReference>
<proteinExistence type="inferred from homology"/>
<keyword evidence="4" id="KW-0614">Plasmid</keyword>
<protein>
    <submittedName>
        <fullName evidence="4">3-ketoacyl-ACP reductase</fullName>
    </submittedName>
</protein>
<evidence type="ECO:0000256" key="1">
    <source>
        <dbReference type="ARBA" id="ARBA00006484"/>
    </source>
</evidence>
<dbReference type="AlphaFoldDB" id="A0A0A1H2A4"/>
<dbReference type="FunFam" id="3.40.50.720:FF:000173">
    <property type="entry name" value="3-oxoacyl-[acyl-carrier protein] reductase"/>
    <property type="match status" value="1"/>
</dbReference>
<dbReference type="InterPro" id="IPR050259">
    <property type="entry name" value="SDR"/>
</dbReference>
<keyword evidence="2" id="KW-0560">Oxidoreductase</keyword>
<dbReference type="PANTHER" id="PTHR42879">
    <property type="entry name" value="3-OXOACYL-(ACYL-CARRIER-PROTEIN) REDUCTASE"/>
    <property type="match status" value="1"/>
</dbReference>
<evidence type="ECO:0000256" key="2">
    <source>
        <dbReference type="ARBA" id="ARBA00023002"/>
    </source>
</evidence>
<dbReference type="PRINTS" id="PR00081">
    <property type="entry name" value="GDHRDH"/>
</dbReference>
<dbReference type="InterPro" id="IPR020904">
    <property type="entry name" value="Sc_DH/Rdtase_CS"/>
</dbReference>
<gene>
    <name evidence="4" type="primary">fabG</name>
    <name evidence="4" type="ORF">LOOC260_200570</name>
</gene>
<dbReference type="PRINTS" id="PR00080">
    <property type="entry name" value="SDRFAMILY"/>
</dbReference>
<dbReference type="InterPro" id="IPR057326">
    <property type="entry name" value="KR_dom"/>
</dbReference>
<dbReference type="Gene3D" id="3.40.50.720">
    <property type="entry name" value="NAD(P)-binding Rossmann-like Domain"/>
    <property type="match status" value="1"/>
</dbReference>
<dbReference type="GO" id="GO:0032787">
    <property type="term" value="P:monocarboxylic acid metabolic process"/>
    <property type="evidence" value="ECO:0007669"/>
    <property type="project" value="UniProtKB-ARBA"/>
</dbReference>
<reference evidence="4 5" key="1">
    <citation type="submission" date="2014-11" db="EMBL/GenBank/DDBJ databases">
        <title>Complete genome sequence and analysis of Lactobacillus hokkaidonensis LOOC260T.</title>
        <authorList>
            <person name="Tanizawa Y."/>
            <person name="Tohno M."/>
            <person name="Kaminuma E."/>
            <person name="Nakamura Y."/>
            <person name="Arita M."/>
        </authorList>
    </citation>
    <scope>NUCLEOTIDE SEQUENCE [LARGE SCALE GENOMIC DNA]</scope>
    <source>
        <strain evidence="4 5">LOOC260</strain>
        <plasmid evidence="5">pLOOC260-1 DNA</plasmid>
    </source>
</reference>
<dbReference type="HOGENOM" id="CLU_010194_1_3_9"/>
<dbReference type="NCBIfam" id="NF009466">
    <property type="entry name" value="PRK12826.1-2"/>
    <property type="match status" value="1"/>
</dbReference>
<dbReference type="EMBL" id="AP014681">
    <property type="protein sequence ID" value="BAP86831.1"/>
    <property type="molecule type" value="Genomic_DNA"/>
</dbReference>
<evidence type="ECO:0000313" key="5">
    <source>
        <dbReference type="Proteomes" id="UP000031620"/>
    </source>
</evidence>
<geneLocation type="plasmid" evidence="5">
    <name>pLOOC260-1 DNA</name>
</geneLocation>
<organism evidence="4 5">
    <name type="scientific">Paucilactobacillus hokkaidonensis JCM 18461</name>
    <dbReference type="NCBI Taxonomy" id="1291742"/>
    <lineage>
        <taxon>Bacteria</taxon>
        <taxon>Bacillati</taxon>
        <taxon>Bacillota</taxon>
        <taxon>Bacilli</taxon>
        <taxon>Lactobacillales</taxon>
        <taxon>Lactobacillaceae</taxon>
        <taxon>Paucilactobacillus</taxon>
    </lineage>
</organism>
<dbReference type="InterPro" id="IPR002347">
    <property type="entry name" value="SDR_fam"/>
</dbReference>
<sequence>MADGVVLITGGNRGIGLAIAERLAGDGENVVITTRHELPESQLAALDALGIHTVVGDVTDEAEAQRMVNDAVKHGEWLRGLINNAGINRDKLMTRMSTEDFNAVLQTNLVGAFNMSKPALKLMQKQRQGSIIHMASVVGLTGNVGQANYAASKAGLIGLMKTIAKEGGLRQVRSNAIAPGMVETDMTDALSDKTKEAILAEIPAKRFAKPAEIADVCAFLLNNEYVTGQVITIDGGLTL</sequence>
<name>A0A0A1H2A4_9LACO</name>
<dbReference type="InterPro" id="IPR036291">
    <property type="entry name" value="NAD(P)-bd_dom_sf"/>
</dbReference>
<dbReference type="PANTHER" id="PTHR42879:SF2">
    <property type="entry name" value="3-OXOACYL-[ACYL-CARRIER-PROTEIN] REDUCTASE FABG"/>
    <property type="match status" value="1"/>
</dbReference>
<comment type="similarity">
    <text evidence="1">Belongs to the short-chain dehydrogenases/reductases (SDR) family.</text>
</comment>
<dbReference type="KEGG" id="lho:LOOC260_200570"/>
<feature type="domain" description="Ketoreductase" evidence="3">
    <location>
        <begin position="4"/>
        <end position="180"/>
    </location>
</feature>
<evidence type="ECO:0000259" key="3">
    <source>
        <dbReference type="SMART" id="SM00822"/>
    </source>
</evidence>
<dbReference type="Proteomes" id="UP000031620">
    <property type="component" value="Plasmid pLOOC260-1"/>
</dbReference>